<evidence type="ECO:0000313" key="3">
    <source>
        <dbReference type="Proteomes" id="UP000000310"/>
    </source>
</evidence>
<dbReference type="eggNOG" id="COG2318">
    <property type="taxonomic scope" value="Bacteria"/>
</dbReference>
<dbReference type="AlphaFoldDB" id="F0S8X7"/>
<dbReference type="Pfam" id="PF12867">
    <property type="entry name" value="DinB_2"/>
    <property type="match status" value="1"/>
</dbReference>
<dbReference type="Gene3D" id="1.20.120.450">
    <property type="entry name" value="dinb family like domain"/>
    <property type="match status" value="1"/>
</dbReference>
<proteinExistence type="predicted"/>
<sequence length="171" mass="20182">MYQPTTDEYAPYYKEYINNVINRDIIKTLKNQLNEIDDFLAEIPENKYDYAYAEGKWTVKQLVGHLIDTERVMAYRAMRIARNDKTPLPGFDENLYADSLDLSKRSYTDLVDEFLLMRQANLYFYKSLSEEDYYKKGTASDYTISVGALLFIIAGHVQHHFNVLKERYLNK</sequence>
<organism evidence="2 3">
    <name type="scientific">Pseudopedobacter saltans (strain ATCC 51119 / DSM 12145 / JCM 21818 / CCUG 39354 / LMG 10337 / NBRC 100064 / NCIMB 13643)</name>
    <name type="common">Pedobacter saltans</name>
    <dbReference type="NCBI Taxonomy" id="762903"/>
    <lineage>
        <taxon>Bacteria</taxon>
        <taxon>Pseudomonadati</taxon>
        <taxon>Bacteroidota</taxon>
        <taxon>Sphingobacteriia</taxon>
        <taxon>Sphingobacteriales</taxon>
        <taxon>Sphingobacteriaceae</taxon>
        <taxon>Pseudopedobacter</taxon>
    </lineage>
</organism>
<name>F0S8X7_PSESL</name>
<reference evidence="3" key="2">
    <citation type="submission" date="2011-02" db="EMBL/GenBank/DDBJ databases">
        <title>The complete genome of Pedobacter saltans DSM 12145.</title>
        <authorList>
            <consortium name="US DOE Joint Genome Institute (JGI-PGF)"/>
            <person name="Lucas S."/>
            <person name="Copeland A."/>
            <person name="Lapidus A."/>
            <person name="Bruce D."/>
            <person name="Goodwin L."/>
            <person name="Pitluck S."/>
            <person name="Kyrpides N."/>
            <person name="Mavromatis K."/>
            <person name="Pagani I."/>
            <person name="Ivanova N."/>
            <person name="Ovchinnikova G."/>
            <person name="Lu M."/>
            <person name="Detter J.C."/>
            <person name="Han C."/>
            <person name="Land M."/>
            <person name="Hauser L."/>
            <person name="Markowitz V."/>
            <person name="Cheng J.-F."/>
            <person name="Hugenholtz P."/>
            <person name="Woyke T."/>
            <person name="Wu D."/>
            <person name="Tindall B."/>
            <person name="Pomrenke H.G."/>
            <person name="Brambilla E."/>
            <person name="Klenk H.-P."/>
            <person name="Eisen J.A."/>
        </authorList>
    </citation>
    <scope>NUCLEOTIDE SEQUENCE [LARGE SCALE GENOMIC DNA]</scope>
    <source>
        <strain evidence="3">ATCC 51119 / DSM 12145 / JCM 21818 / LMG 10337 / NBRC 100064 / NCIMB 13643</strain>
    </source>
</reference>
<dbReference type="SUPFAM" id="SSF109854">
    <property type="entry name" value="DinB/YfiT-like putative metalloenzymes"/>
    <property type="match status" value="1"/>
</dbReference>
<gene>
    <name evidence="2" type="ordered locus">Pedsa_2925</name>
</gene>
<dbReference type="RefSeq" id="WP_013633949.1">
    <property type="nucleotide sequence ID" value="NC_015177.1"/>
</dbReference>
<dbReference type="KEGG" id="psn:Pedsa_2925"/>
<accession>F0S8X7</accession>
<reference evidence="2 3" key="1">
    <citation type="journal article" date="2011" name="Stand. Genomic Sci.">
        <title>Complete genome sequence of the gliding, heparinolytic Pedobacter saltans type strain (113).</title>
        <authorList>
            <person name="Liolios K."/>
            <person name="Sikorski J."/>
            <person name="Lu M."/>
            <person name="Nolan M."/>
            <person name="Lapidus A."/>
            <person name="Lucas S."/>
            <person name="Hammon N."/>
            <person name="Deshpande S."/>
            <person name="Cheng J.F."/>
            <person name="Tapia R."/>
            <person name="Han C."/>
            <person name="Goodwin L."/>
            <person name="Pitluck S."/>
            <person name="Huntemann M."/>
            <person name="Ivanova N."/>
            <person name="Pagani I."/>
            <person name="Mavromatis K."/>
            <person name="Ovchinikova G."/>
            <person name="Pati A."/>
            <person name="Chen A."/>
            <person name="Palaniappan K."/>
            <person name="Land M."/>
            <person name="Hauser L."/>
            <person name="Brambilla E.M."/>
            <person name="Kotsyurbenko O."/>
            <person name="Rohde M."/>
            <person name="Tindall B.J."/>
            <person name="Abt B."/>
            <person name="Goker M."/>
            <person name="Detter J.C."/>
            <person name="Woyke T."/>
            <person name="Bristow J."/>
            <person name="Eisen J.A."/>
            <person name="Markowitz V."/>
            <person name="Hugenholtz P."/>
            <person name="Klenk H.P."/>
            <person name="Kyrpides N.C."/>
        </authorList>
    </citation>
    <scope>NUCLEOTIDE SEQUENCE [LARGE SCALE GENOMIC DNA]</scope>
    <source>
        <strain evidence="3">ATCC 51119 / DSM 12145 / JCM 21818 / LMG 10337 / NBRC 100064 / NCIMB 13643</strain>
    </source>
</reference>
<dbReference type="HOGENOM" id="CLU_105789_2_0_10"/>
<dbReference type="EMBL" id="CP002545">
    <property type="protein sequence ID" value="ADY53464.1"/>
    <property type="molecule type" value="Genomic_DNA"/>
</dbReference>
<evidence type="ECO:0000313" key="2">
    <source>
        <dbReference type="EMBL" id="ADY53464.1"/>
    </source>
</evidence>
<dbReference type="InterPro" id="IPR024775">
    <property type="entry name" value="DinB-like"/>
</dbReference>
<dbReference type="Proteomes" id="UP000000310">
    <property type="component" value="Chromosome"/>
</dbReference>
<evidence type="ECO:0000259" key="1">
    <source>
        <dbReference type="Pfam" id="PF12867"/>
    </source>
</evidence>
<feature type="domain" description="DinB-like" evidence="1">
    <location>
        <begin position="31"/>
        <end position="162"/>
    </location>
</feature>
<dbReference type="OrthoDB" id="9793216at2"/>
<dbReference type="STRING" id="762903.Pedsa_2925"/>
<dbReference type="InterPro" id="IPR034660">
    <property type="entry name" value="DinB/YfiT-like"/>
</dbReference>
<protein>
    <recommendedName>
        <fullName evidence="1">DinB-like domain-containing protein</fullName>
    </recommendedName>
</protein>
<keyword evidence="3" id="KW-1185">Reference proteome</keyword>